<gene>
    <name evidence="3" type="ORF">GGE31_005345</name>
    <name evidence="2" type="ORF">GGE33_005329</name>
</gene>
<dbReference type="EMBL" id="JACIGW010000013">
    <property type="protein sequence ID" value="MBB4351547.1"/>
    <property type="molecule type" value="Genomic_DNA"/>
</dbReference>
<dbReference type="AlphaFoldDB" id="A0A7W6SD47"/>
<accession>A0A7W6SD47</accession>
<organism evidence="2 4">
    <name type="scientific">Aliirhizobium cellulosilyticum</name>
    <dbReference type="NCBI Taxonomy" id="393664"/>
    <lineage>
        <taxon>Bacteria</taxon>
        <taxon>Pseudomonadati</taxon>
        <taxon>Pseudomonadota</taxon>
        <taxon>Alphaproteobacteria</taxon>
        <taxon>Hyphomicrobiales</taxon>
        <taxon>Rhizobiaceae</taxon>
        <taxon>Aliirhizobium</taxon>
    </lineage>
</organism>
<sequence length="38" mass="4231">MPETCTSSQYIRSGANKDSQLGEAANKNQQHQNIHSKK</sequence>
<comment type="caution">
    <text evidence="2">The sequence shown here is derived from an EMBL/GenBank/DDBJ whole genome shotgun (WGS) entry which is preliminary data.</text>
</comment>
<keyword evidence="5" id="KW-1185">Reference proteome</keyword>
<protein>
    <submittedName>
        <fullName evidence="2">Uncharacterized protein</fullName>
    </submittedName>
</protein>
<evidence type="ECO:0000256" key="1">
    <source>
        <dbReference type="SAM" id="MobiDB-lite"/>
    </source>
</evidence>
<feature type="compositionally biased region" description="Polar residues" evidence="1">
    <location>
        <begin position="1"/>
        <end position="19"/>
    </location>
</feature>
<proteinExistence type="predicted"/>
<feature type="region of interest" description="Disordered" evidence="1">
    <location>
        <begin position="1"/>
        <end position="38"/>
    </location>
</feature>
<evidence type="ECO:0000313" key="3">
    <source>
        <dbReference type="EMBL" id="MBB4414799.1"/>
    </source>
</evidence>
<evidence type="ECO:0000313" key="4">
    <source>
        <dbReference type="Proteomes" id="UP000520770"/>
    </source>
</evidence>
<dbReference type="Proteomes" id="UP000520770">
    <property type="component" value="Unassembled WGS sequence"/>
</dbReference>
<feature type="compositionally biased region" description="Polar residues" evidence="1">
    <location>
        <begin position="26"/>
        <end position="38"/>
    </location>
</feature>
<dbReference type="EMBL" id="JACIGY010000015">
    <property type="protein sequence ID" value="MBB4414799.1"/>
    <property type="molecule type" value="Genomic_DNA"/>
</dbReference>
<dbReference type="Proteomes" id="UP000524535">
    <property type="component" value="Unassembled WGS sequence"/>
</dbReference>
<evidence type="ECO:0000313" key="2">
    <source>
        <dbReference type="EMBL" id="MBB4351547.1"/>
    </source>
</evidence>
<name>A0A7W6SD47_9HYPH</name>
<reference evidence="4 5" key="1">
    <citation type="submission" date="2020-08" db="EMBL/GenBank/DDBJ databases">
        <title>Genomic Encyclopedia of Type Strains, Phase IV (KMG-V): Genome sequencing to study the core and pangenomes of soil and plant-associated prokaryotes.</title>
        <authorList>
            <person name="Whitman W."/>
        </authorList>
    </citation>
    <scope>NUCLEOTIDE SEQUENCE [LARGE SCALE GENOMIC DNA]</scope>
    <source>
        <strain evidence="3 5">SEMIA 444</strain>
        <strain evidence="2 4">SEMIA 448</strain>
    </source>
</reference>
<evidence type="ECO:0000313" key="5">
    <source>
        <dbReference type="Proteomes" id="UP000524535"/>
    </source>
</evidence>